<accession>A0A1F5KC09</accession>
<feature type="transmembrane region" description="Helical" evidence="1">
    <location>
        <begin position="57"/>
        <end position="77"/>
    </location>
</feature>
<gene>
    <name evidence="2" type="ORF">A3F00_05360</name>
</gene>
<comment type="caution">
    <text evidence="2">The sequence shown here is derived from an EMBL/GenBank/DDBJ whole genome shotgun (WGS) entry which is preliminary data.</text>
</comment>
<organism evidence="2 3">
    <name type="scientific">Candidatus Daviesbacteria bacterium RIFCSPHIGHO2_12_FULL_37_11</name>
    <dbReference type="NCBI Taxonomy" id="1797777"/>
    <lineage>
        <taxon>Bacteria</taxon>
        <taxon>Candidatus Daviesiibacteriota</taxon>
    </lineage>
</organism>
<dbReference type="EMBL" id="MFDE01000019">
    <property type="protein sequence ID" value="OGE38477.1"/>
    <property type="molecule type" value="Genomic_DNA"/>
</dbReference>
<keyword evidence="1" id="KW-0812">Transmembrane</keyword>
<dbReference type="Proteomes" id="UP000176527">
    <property type="component" value="Unassembled WGS sequence"/>
</dbReference>
<proteinExistence type="predicted"/>
<dbReference type="AlphaFoldDB" id="A0A1F5KC09"/>
<name>A0A1F5KC09_9BACT</name>
<reference evidence="2 3" key="1">
    <citation type="journal article" date="2016" name="Nat. Commun.">
        <title>Thousands of microbial genomes shed light on interconnected biogeochemical processes in an aquifer system.</title>
        <authorList>
            <person name="Anantharaman K."/>
            <person name="Brown C.T."/>
            <person name="Hug L.A."/>
            <person name="Sharon I."/>
            <person name="Castelle C.J."/>
            <person name="Probst A.J."/>
            <person name="Thomas B.C."/>
            <person name="Singh A."/>
            <person name="Wilkins M.J."/>
            <person name="Karaoz U."/>
            <person name="Brodie E.L."/>
            <person name="Williams K.H."/>
            <person name="Hubbard S.S."/>
            <person name="Banfield J.F."/>
        </authorList>
    </citation>
    <scope>NUCLEOTIDE SEQUENCE [LARGE SCALE GENOMIC DNA]</scope>
</reference>
<evidence type="ECO:0000313" key="3">
    <source>
        <dbReference type="Proteomes" id="UP000176527"/>
    </source>
</evidence>
<keyword evidence="1" id="KW-1133">Transmembrane helix</keyword>
<protein>
    <submittedName>
        <fullName evidence="2">Uncharacterized protein</fullName>
    </submittedName>
</protein>
<sequence>MKERSAELSALEIPNTSTVVQHPLLEKIGAYSTNLVGAAILINGGGTLASSISHNSLVLFAFGFGIATGGAILISVADDWKKRIWKAEITSEQE</sequence>
<keyword evidence="1" id="KW-0472">Membrane</keyword>
<evidence type="ECO:0000313" key="2">
    <source>
        <dbReference type="EMBL" id="OGE38477.1"/>
    </source>
</evidence>
<evidence type="ECO:0000256" key="1">
    <source>
        <dbReference type="SAM" id="Phobius"/>
    </source>
</evidence>